<feature type="chain" id="PRO_5028808427" evidence="1">
    <location>
        <begin position="25"/>
        <end position="180"/>
    </location>
</feature>
<evidence type="ECO:0000259" key="2">
    <source>
        <dbReference type="Pfam" id="PF00419"/>
    </source>
</evidence>
<dbReference type="Gene3D" id="2.60.40.1090">
    <property type="entry name" value="Fimbrial-type adhesion domain"/>
    <property type="match status" value="1"/>
</dbReference>
<gene>
    <name evidence="3" type="primary">smfA</name>
    <name evidence="3" type="ORF">LMG3431_02011</name>
</gene>
<feature type="signal peptide" evidence="1">
    <location>
        <begin position="1"/>
        <end position="24"/>
    </location>
</feature>
<evidence type="ECO:0000313" key="3">
    <source>
        <dbReference type="EMBL" id="CAB3640040.1"/>
    </source>
</evidence>
<dbReference type="Proteomes" id="UP000494108">
    <property type="component" value="Unassembled WGS sequence"/>
</dbReference>
<evidence type="ECO:0000256" key="1">
    <source>
        <dbReference type="SAM" id="SignalP"/>
    </source>
</evidence>
<dbReference type="SUPFAM" id="SSF49401">
    <property type="entry name" value="Bacterial adhesins"/>
    <property type="match status" value="1"/>
</dbReference>
<keyword evidence="4" id="KW-1185">Reference proteome</keyword>
<sequence>MKLNKLALLLATITLGAASSASFAADRDGEITFKGSIVDAPCSITSESATQTVQLDKISNSALKNGGKSNPKAFQIKLTGCDLTDTKKNVTATFVGQPSVAQPDLLKFTGGVADGASLAIADARGNLIKLNTASPATKLVNIDNVLEFQAYLKGDMDGDKGANITPGEFSTSATFTLAYQ</sequence>
<evidence type="ECO:0000313" key="4">
    <source>
        <dbReference type="Proteomes" id="UP000494108"/>
    </source>
</evidence>
<dbReference type="AlphaFoldDB" id="A0A6S6YZW8"/>
<dbReference type="PANTHER" id="PTHR33420">
    <property type="entry name" value="FIMBRIAL SUBUNIT ELFA-RELATED"/>
    <property type="match status" value="1"/>
</dbReference>
<dbReference type="Pfam" id="PF00419">
    <property type="entry name" value="Fimbrial"/>
    <property type="match status" value="1"/>
</dbReference>
<dbReference type="GO" id="GO:0043709">
    <property type="term" value="P:cell adhesion involved in single-species biofilm formation"/>
    <property type="evidence" value="ECO:0007669"/>
    <property type="project" value="TreeGrafter"/>
</dbReference>
<dbReference type="EMBL" id="CADIJX010000002">
    <property type="protein sequence ID" value="CAB3640040.1"/>
    <property type="molecule type" value="Genomic_DNA"/>
</dbReference>
<dbReference type="InterPro" id="IPR036937">
    <property type="entry name" value="Adhesion_dom_fimbrial_sf"/>
</dbReference>
<proteinExistence type="predicted"/>
<dbReference type="InterPro" id="IPR008966">
    <property type="entry name" value="Adhesion_dom_sf"/>
</dbReference>
<feature type="domain" description="Fimbrial-type adhesion" evidence="2">
    <location>
        <begin position="31"/>
        <end position="180"/>
    </location>
</feature>
<dbReference type="RefSeq" id="WP_175174318.1">
    <property type="nucleotide sequence ID" value="NZ_CADIJX010000002.1"/>
</dbReference>
<organism evidence="3 4">
    <name type="scientific">Achromobacter pestifer</name>
    <dbReference type="NCBI Taxonomy" id="1353889"/>
    <lineage>
        <taxon>Bacteria</taxon>
        <taxon>Pseudomonadati</taxon>
        <taxon>Pseudomonadota</taxon>
        <taxon>Betaproteobacteria</taxon>
        <taxon>Burkholderiales</taxon>
        <taxon>Alcaligenaceae</taxon>
        <taxon>Achromobacter</taxon>
    </lineage>
</organism>
<dbReference type="InterPro" id="IPR050263">
    <property type="entry name" value="Bact_Fimbrial_Adh_Pro"/>
</dbReference>
<reference evidence="3 4" key="1">
    <citation type="submission" date="2020-04" db="EMBL/GenBank/DDBJ databases">
        <authorList>
            <person name="De Canck E."/>
        </authorList>
    </citation>
    <scope>NUCLEOTIDE SEQUENCE [LARGE SCALE GENOMIC DNA]</scope>
    <source>
        <strain evidence="3 4">LMG 3431</strain>
    </source>
</reference>
<protein>
    <submittedName>
        <fullName evidence="3">Fimbria A protein</fullName>
    </submittedName>
</protein>
<keyword evidence="1" id="KW-0732">Signal</keyword>
<name>A0A6S6YZW8_9BURK</name>
<dbReference type="PANTHER" id="PTHR33420:SF26">
    <property type="entry name" value="FIMBRIAL SUBUNIT"/>
    <property type="match status" value="1"/>
</dbReference>
<dbReference type="InterPro" id="IPR000259">
    <property type="entry name" value="Adhesion_dom_fimbrial"/>
</dbReference>
<dbReference type="GO" id="GO:0009289">
    <property type="term" value="C:pilus"/>
    <property type="evidence" value="ECO:0007669"/>
    <property type="project" value="InterPro"/>
</dbReference>
<accession>A0A6S6YZW8</accession>